<feature type="transmembrane region" description="Helical" evidence="1">
    <location>
        <begin position="324"/>
        <end position="342"/>
    </location>
</feature>
<feature type="transmembrane region" description="Helical" evidence="1">
    <location>
        <begin position="427"/>
        <end position="448"/>
    </location>
</feature>
<reference evidence="3" key="1">
    <citation type="submission" date="2016-10" db="EMBL/GenBank/DDBJ databases">
        <authorList>
            <person name="Varghese N."/>
            <person name="Submissions S."/>
        </authorList>
    </citation>
    <scope>NUCLEOTIDE SEQUENCE [LARGE SCALE GENOMIC DNA]</scope>
    <source>
        <strain evidence="3">NLAE-zl-G277</strain>
    </source>
</reference>
<feature type="transmembrane region" description="Helical" evidence="1">
    <location>
        <begin position="378"/>
        <end position="398"/>
    </location>
</feature>
<feature type="transmembrane region" description="Helical" evidence="1">
    <location>
        <begin position="203"/>
        <end position="221"/>
    </location>
</feature>
<dbReference type="STRING" id="460384.SAMN05216313_107165"/>
<dbReference type="RefSeq" id="WP_092362672.1">
    <property type="nucleotide sequence ID" value="NZ_FOIM01000007.1"/>
</dbReference>
<gene>
    <name evidence="2" type="ORF">SAMN05216313_107165</name>
</gene>
<keyword evidence="1" id="KW-1133">Transmembrane helix</keyword>
<keyword evidence="1" id="KW-0472">Membrane</keyword>
<feature type="transmembrane region" description="Helical" evidence="1">
    <location>
        <begin position="21"/>
        <end position="43"/>
    </location>
</feature>
<organism evidence="2 3">
    <name type="scientific">Enterocloster lavalensis</name>
    <dbReference type="NCBI Taxonomy" id="460384"/>
    <lineage>
        <taxon>Bacteria</taxon>
        <taxon>Bacillati</taxon>
        <taxon>Bacillota</taxon>
        <taxon>Clostridia</taxon>
        <taxon>Lachnospirales</taxon>
        <taxon>Lachnospiraceae</taxon>
        <taxon>Enterocloster</taxon>
    </lineage>
</organism>
<sequence>MNGNTQFKYRWWGKGDIDASIGIFFDGFSKILTATGIMTVVFGMPAQVVIGKVVPGIGLAILLGNLWYFYEARCLAHKEKRHNVTSQPFGIGASQLSGWLYLIIGPVYWQTGDSGLALQVGLAAAFVGGLVEIAGGFAGRWIVETIPNSALMGNMASSAMVWLSIVGLAMVFDKPVYAVLPLFIIIIDYLGKADKRFAKIPSGVIAILIGTAVAWACGYLTPGALKDSFSEIGFYPPSLGIGDIAAGFKGIVPYLPVIIPLQINNFLSTLQGLESAKMAGDVYPERRSMIMDGVSTMTGALFGNPFPTTVYFGHPGWKELDARAGFSLVNGFLCLIICTTGLTGVLMALIPTEAVMVLLIFIGFSVTDNTFRSMDKKYYNVILLSMIPILFQYVQTLISSSVQAAGLTMAAVTAEQFAAYSVPIQGIMYLGNGGFLTSLLLAGLLACVVDRRYKMAGAFALVMAFCAAIGMIHCEGIALLTGPGIIFGTVYLTVAALLFMKGHFFEPGSGQRA</sequence>
<feature type="transmembrane region" description="Helical" evidence="1">
    <location>
        <begin position="348"/>
        <end position="366"/>
    </location>
</feature>
<feature type="transmembrane region" description="Helical" evidence="1">
    <location>
        <begin position="150"/>
        <end position="169"/>
    </location>
</feature>
<name>A0A1I0F103_9FIRM</name>
<dbReference type="PANTHER" id="PTHR31610:SF0">
    <property type="entry name" value="SLC26A_SULP TRANSPORTER DOMAIN-CONTAINING PROTEIN"/>
    <property type="match status" value="1"/>
</dbReference>
<proteinExistence type="predicted"/>
<evidence type="ECO:0000256" key="1">
    <source>
        <dbReference type="SAM" id="Phobius"/>
    </source>
</evidence>
<feature type="transmembrane region" description="Helical" evidence="1">
    <location>
        <begin position="478"/>
        <end position="499"/>
    </location>
</feature>
<accession>A0A1I0F103</accession>
<feature type="transmembrane region" description="Helical" evidence="1">
    <location>
        <begin position="89"/>
        <end position="109"/>
    </location>
</feature>
<feature type="transmembrane region" description="Helical" evidence="1">
    <location>
        <begin position="115"/>
        <end position="138"/>
    </location>
</feature>
<protein>
    <submittedName>
        <fullName evidence="2">Putative MFS transporter, AGZA family, xanthine/uracil permease</fullName>
    </submittedName>
</protein>
<dbReference type="EMBL" id="FOIM01000007">
    <property type="protein sequence ID" value="SET51674.1"/>
    <property type="molecule type" value="Genomic_DNA"/>
</dbReference>
<dbReference type="AlphaFoldDB" id="A0A1I0F103"/>
<feature type="transmembrane region" description="Helical" evidence="1">
    <location>
        <begin position="175"/>
        <end position="191"/>
    </location>
</feature>
<feature type="transmembrane region" description="Helical" evidence="1">
    <location>
        <begin position="455"/>
        <end position="472"/>
    </location>
</feature>
<keyword evidence="3" id="KW-1185">Reference proteome</keyword>
<evidence type="ECO:0000313" key="3">
    <source>
        <dbReference type="Proteomes" id="UP000198508"/>
    </source>
</evidence>
<dbReference type="Proteomes" id="UP000198508">
    <property type="component" value="Unassembled WGS sequence"/>
</dbReference>
<dbReference type="PANTHER" id="PTHR31610">
    <property type="entry name" value="SLR0360 PROTEIN"/>
    <property type="match status" value="1"/>
</dbReference>
<keyword evidence="1" id="KW-0812">Transmembrane</keyword>
<feature type="transmembrane region" description="Helical" evidence="1">
    <location>
        <begin position="49"/>
        <end position="68"/>
    </location>
</feature>
<evidence type="ECO:0000313" key="2">
    <source>
        <dbReference type="EMBL" id="SET51674.1"/>
    </source>
</evidence>